<reference evidence="4 7" key="1">
    <citation type="submission" date="2017-02" db="EMBL/GenBank/DDBJ databases">
        <title>Prevalence of linear plasmids in Cutibacterium acnes isolates obtained from cancerous prostatic tissue.</title>
        <authorList>
            <person name="Davidsson S."/>
            <person name="Bruggemann H."/>
        </authorList>
    </citation>
    <scope>NUCLEOTIDE SEQUENCE [LARGE SCALE GENOMIC DNA]</scope>
    <source>
        <strain evidence="4 7">11-78</strain>
    </source>
</reference>
<gene>
    <name evidence="5" type="ORF">APS60_06755</name>
    <name evidence="4" type="ORF">B1B09_11690</name>
    <name evidence="3" type="ORF">DXN06_00880</name>
</gene>
<feature type="compositionally biased region" description="Basic and acidic residues" evidence="1">
    <location>
        <begin position="1"/>
        <end position="21"/>
    </location>
</feature>
<accession>A0A8B2VE40</accession>
<dbReference type="SUPFAM" id="SSF52402">
    <property type="entry name" value="Adenine nucleotide alpha hydrolases-like"/>
    <property type="match status" value="1"/>
</dbReference>
<dbReference type="Proteomes" id="UP000223982">
    <property type="component" value="Unassembled WGS sequence"/>
</dbReference>
<dbReference type="CDD" id="cd00293">
    <property type="entry name" value="USP-like"/>
    <property type="match status" value="1"/>
</dbReference>
<dbReference type="EMBL" id="CP031442">
    <property type="protein sequence ID" value="AXM05872.1"/>
    <property type="molecule type" value="Genomic_DNA"/>
</dbReference>
<evidence type="ECO:0000313" key="4">
    <source>
        <dbReference type="EMBL" id="PGF32102.1"/>
    </source>
</evidence>
<dbReference type="KEGG" id="cacn:RN83_06915"/>
<dbReference type="EMBL" id="MVCE01000006">
    <property type="protein sequence ID" value="PGF32102.1"/>
    <property type="molecule type" value="Genomic_DNA"/>
</dbReference>
<dbReference type="EMBL" id="LKVB01000004">
    <property type="protein sequence ID" value="PHJ27614.1"/>
    <property type="molecule type" value="Genomic_DNA"/>
</dbReference>
<evidence type="ECO:0000313" key="8">
    <source>
        <dbReference type="Proteomes" id="UP000256621"/>
    </source>
</evidence>
<dbReference type="Proteomes" id="UP000226191">
    <property type="component" value="Unassembled WGS sequence"/>
</dbReference>
<evidence type="ECO:0000313" key="3">
    <source>
        <dbReference type="EMBL" id="AXM05872.1"/>
    </source>
</evidence>
<feature type="domain" description="UspA" evidence="2">
    <location>
        <begin position="40"/>
        <end position="184"/>
    </location>
</feature>
<proteinExistence type="predicted"/>
<reference evidence="5 6" key="2">
    <citation type="submission" date="2017-02" db="EMBL/GenBank/DDBJ databases">
        <title>Prevalence of linear plasmids in Propionibacterium acnes isolates obtained from cancerous prostatic tissue.</title>
        <authorList>
            <person name="Davidsson S."/>
            <person name="Bruggemann H."/>
        </authorList>
    </citation>
    <scope>NUCLEOTIDE SEQUENCE [LARGE SCALE GENOMIC DNA]</scope>
    <source>
        <strain evidence="5 6">09-9</strain>
    </source>
</reference>
<sequence>MTDHQPVHEQVRVQDQTDHGPRRTPGRYQRSPRGTMKCRPVIVAIMPGIPKPVLETGVEYAKAMGSKIVFAHVATDRVSSPSNPDTSHPLDPTAQRISMETAKSAIYSALDAFMSDYPEADWELVYLSGLPDQQLAHLAHTINAGCFVLGTRRPGFRAGVQEWLDGSVAVQLGRRQLRPVIIVPLRGEDWKHPLCS</sequence>
<feature type="region of interest" description="Disordered" evidence="1">
    <location>
        <begin position="1"/>
        <end position="33"/>
    </location>
</feature>
<dbReference type="AlphaFoldDB" id="A0A8B2VE40"/>
<reference evidence="3 8" key="3">
    <citation type="submission" date="2018-08" db="EMBL/GenBank/DDBJ databases">
        <title>Genome sequencing of Cutibacterium acnes KCOM 1315.</title>
        <authorList>
            <person name="Kook J.-K."/>
            <person name="Park S.-N."/>
            <person name="Lim Y.K."/>
        </authorList>
    </citation>
    <scope>NUCLEOTIDE SEQUENCE [LARGE SCALE GENOMIC DNA]</scope>
    <source>
        <strain evidence="3 8">KCOM 1315</strain>
    </source>
</reference>
<dbReference type="Pfam" id="PF00582">
    <property type="entry name" value="Usp"/>
    <property type="match status" value="1"/>
</dbReference>
<dbReference type="OrthoDB" id="3213322at2"/>
<organism evidence="4 7">
    <name type="scientific">Cutibacterium acnes</name>
    <name type="common">Propionibacterium acnes</name>
    <dbReference type="NCBI Taxonomy" id="1747"/>
    <lineage>
        <taxon>Bacteria</taxon>
        <taxon>Bacillati</taxon>
        <taxon>Actinomycetota</taxon>
        <taxon>Actinomycetes</taxon>
        <taxon>Propionibacteriales</taxon>
        <taxon>Propionibacteriaceae</taxon>
        <taxon>Cutibacterium</taxon>
    </lineage>
</organism>
<evidence type="ECO:0000259" key="2">
    <source>
        <dbReference type="Pfam" id="PF00582"/>
    </source>
</evidence>
<evidence type="ECO:0000256" key="1">
    <source>
        <dbReference type="SAM" id="MobiDB-lite"/>
    </source>
</evidence>
<dbReference type="InterPro" id="IPR014729">
    <property type="entry name" value="Rossmann-like_a/b/a_fold"/>
</dbReference>
<name>A0A8B2VE40_CUTAC</name>
<dbReference type="Gene3D" id="3.40.50.620">
    <property type="entry name" value="HUPs"/>
    <property type="match status" value="1"/>
</dbReference>
<protein>
    <submittedName>
        <fullName evidence="3 4">Universal stress protein</fullName>
    </submittedName>
</protein>
<dbReference type="InterPro" id="IPR006016">
    <property type="entry name" value="UspA"/>
</dbReference>
<evidence type="ECO:0000313" key="5">
    <source>
        <dbReference type="EMBL" id="PHJ27614.1"/>
    </source>
</evidence>
<evidence type="ECO:0000313" key="7">
    <source>
        <dbReference type="Proteomes" id="UP000226191"/>
    </source>
</evidence>
<dbReference type="Proteomes" id="UP000256621">
    <property type="component" value="Chromosome"/>
</dbReference>
<evidence type="ECO:0000313" key="6">
    <source>
        <dbReference type="Proteomes" id="UP000223982"/>
    </source>
</evidence>